<dbReference type="Pfam" id="PF13585">
    <property type="entry name" value="CHU_C"/>
    <property type="match status" value="1"/>
</dbReference>
<sequence>MALIVWVNNVWNNLLHNFSILAMKKFLTAITFLWFTAAALAQCINVQITPIKGNCHNDNQIKVVAKAMLINGQQPSICQATPSSGKFTVEIEGDGASGIYRMSPSPVANINASAEYTFYNLFIGKYKITVRDEVTGTFEEREVDTESNYQLMNFSNMEAIAPTCNEPNTGGIRFRIPSGGIGPFVVSILDMNRNVIVPAQEFARPTGSNYIEVRGDNAHPLPVNKQFILQVHDKTNTGNPNCGETRRFPSLQIPASAIYNVNCIGIKTYERRLNKRSDNCNYGQLTMYLIRPEDGKSLGYKIDDETSLNDFFKRPGTAVIKFLNSSKPTVDFSSSFYAYVRHDEYDNPNYAYYAATGLNIAPGDEVEITIKGPKNTIKERIKFDNQIIPAPTLSINNHSQNYTHYSVNNCAVVSSTTKYLRVYSGNNSAKYNVPYSDLNTGESRVFKWVEGWLIGYSNFTLQRKVGSNWVDEPNYDTPSVAGATYRYIYKTTPSGCNPLVSPEMVIDYPAHSHNTIPTINHIDKVWDYMKIGYGVMEGTGAINIDHWNAYPAFPIQYKIMPADGSTTITYQGYPGFYETQTRTISFPIIFDSDKNPATGGKSWYYHGGRTRMTVTSLPAGNYIIVASDACGRTSTRTVSLPATHYNPKFEIKRDCEVGKAIFHMGSAVYSDTYIRHQLQKKREDQWGNVHWDNVNGALVTGFKGEFPNLLPGDYRITGSGYYYNAFYNGSTLPDATDHAEPRSYWSSYTYYKHFTIKPLEKLKPVVNPIVCNENANTGMVAVDVTGQEVFFPLEFYLYRLSTATATTGTLVQSVTFQESDNKYHYLFDNLTSGYYRVVVSHRCNDSPATNFNLDIDAAFDPFLVMDRPVPFCKGNEARIKLGVSDKIFNINWYRLDSNGNKNPSTPIKTGQSFWEPIQETTSYLAEYSLNPSLGCTNNRVYTKSATIVMPPEDEPPFFKQPCPDDIEVTVDAGQCRKAVMWRVPTGYPTCHGAVTVHGSHNPGDSFPIGTTSVTYILRDPAGLTNTCTFNVIVKSNALKLKTEQRYTDLAGNTITELQANQQFIYELRYKNDGADAINQATIEVKLPDSTTLFTDGNPNLTGTGDNNWQNPYPIMTYSAANKTYKFEIGAETSPGGTRYQSTLKLGDPERVIKIPLKTQADCETLFGPCANYLQTQLKVTYRGGAAGCVGAELVTTGTLTATVNTSGCERQEMSCGTGQITFRAIEGFTTYQWYNSSGIIYGQNASTYIAPGPGIYRVVKTVSCYGENLTVTETINYQTITDTTDPIRAQANNIGVVCPNTGDWTSQFYLCNGNSKVLRVNYRNTPFEWQAWNVSCNSQAAGLQAGCRVTDDNCWSTIEQGSTFTITDEGLYRVKLLNSGCGQSFYFQVIKNGLGGSFSDPQAHTDYELGSVKHEFNSSGVSYNVVIYKDGVHLRTDIVTKTEGRIENLPSGNYNVQVSSPQIAGCTLSSNFTIDRVVGMHATATFNGFKSGYCNTAKLNLKAEGGQPTYKFYVWKIDGVQQYPDYATALNDTPIALQLASQGTTGVDVEVPNVTQIGEYEFIAFDSTNGRKAFSNKVTISPPAQHTFDLTVTEEISCAAQPNSGVINMSFGPGSQNLNRTIKLFQLKKDGTRSSTSEFRSSPAGLFTSLPAGTYEIEMTSKIAGNTCKYIKKPVVILAPQSPLRGYAGVVADRSCDTQNNQYKVAINNVSGGKAPYKYSFDGENTYVNENVGFVSASGNVYVKDDKDCKLTLSVTTEMTEIPTITLSPVSYRCDNGYGAVTITISANSSQTYEYILDGSATITLSGDKIFRTLSPGVHSFTLFYRPSDSQTTPNVLFEEDFGTLDSNDCLGTNTGLVCNNSGTNLLDGQHVVTQQAPAMTGWTVPTSTGRYLAIAGNGAGEVVYKRKLSGVTMNTPLTVSVDAINMLTGGGVQPRMSVALCRVSDGVALRTKQLGFVTNSWQNLSVTFNESEVAGFTGNELELRLLTSSGSSYGIKGNDYAIDNIKVEQPTKYCEMKLTQLINIAANKEMRVEKYGAEKNVSCIDSQDGQVRVKVINAPTNQVKYAVEWTYTTTTTWTQTTLDADGVFTVTGLEVNNNGRLRVQSADYPSCITTLPYSIGAPAPIVPTVTLMERVTCFSNGKAKIKASATGGTGNYKYQVGLVNGSLGAAQPSAHTPNPYEISSLVPGTYSLVVIDENNCKTSTTFVIADKAVLSATASPESYCYNTGSDKKVLIEVTTGNGNYKVRRVGGNSYTFDAGEFLYPEVLQAGSHTFVLTDGFGCMQTLTTEVYAPMALVVSPTAQLYAACTAGTQQFDLSVTGGIPTMDKTFSYSTDGGVTFTHIATATTQATLNMAVPAGEETTVQFRVSYKPNGTECRRERLLTINYDPPRFLGSTFTLTKAICGNDNGSVLITPNDYYVGTASHSLVVKDTNGVVQTVTAMAAGNYIAYLTDARGCVATRAFTIDKVEQVSATVSITKQMGCQPQDKAELTVYLRGGGKTPYSVKVLNTSTNSETTQTSISDSAALPFGNLEYGGYNISITDGNGCEVQLQTVVNPSSSVMSITFPTPMACSLNTYADIKATSTGTFTSTTRAYFAVYRTGIQNPQAGSTANFVQTTNLDGTTTDTWYLGTASGTGVVARVPNLTPGVNYTFVAYNMTTGCRFVQNASVAAPTSATLTGTIQVKNVTCADASNGTFTFTLTGGWNPMATQMDWKVLRADNHQPPATAGTITGNFASPWNTPRFVNAQLPAGKYYLQITEYVSGVASCVNAFNFEVKRSPLQLRMSTSATKKATCNRNGQMYLEITGGTATYTYGYIDSNIPYTPAMVAAAISATTQASTYVDMPEGVWDVYVSDYYGCLQSSTVTITKYDTPNVSTVTTLACRAYNNTNGKIPVRIDLNQIGEGAHYYSLDGSASAPVNWTVANQSFEVEVSPLVTHTITITDVNGCSTSKTFSTTAIITATATVIKLKSCATPTAEVRVDVSGGTGTYTYNLERLDNGTIASETLTTGGHFTSTTGGVIVLGTPTLTLAATYRISIYDAETTDCPIVKEVTVQDPDPINMNNVIVKPYHEKCNKGLTATGTGSIDIAMPLDTDSYTFSITTAIDLTTGNAISVTTTPAVAGTHSATFRELHGTPRGVRYDIMVKNSTGCVAGVTTIVTSPEMISFEDGVITATQYLCENGGALSAPKVVFDVTKVKGGVPSYTYEFVDAATGVSLGNGSEYTLPNLAGGTYYVKVKDASGSCETSTVSVTVVPAFELTGLSVTTTTSATCVVDEVIRITVSTTGYIAGTDLKYIVQGTDNSIATITTVASTTVDITLVGSKNLKGSNYTVEVVNMQTGCNLTGVHKVKDPNTFAIESSNAVRAVCNDDYGSITLSLIDKDLSDGDQAAAGFTYTITAVSGLSTTTLNATVAGGTVVTITGQLVGGSYDIVATSLSTGCEVAKHRFTIPANPAAIEIVRARQEVSVDCNNQNAVAKVYLKGGEGTFTVTLTPIGGTPGAPIVKGGELATTNGIAFDPLNAGSYQITLEDSLGCTRFTGSNTVDIDPYDAINVSSITVQVTSITCVDANDGKLKVSNVTGGTRPYAYKLVRLSATGTELPSITENGNTYTFEGIEPGTYRVDVIDSKSCSVTVAGTYTFADPQPLSADIDESASQFYTCKGENAGNVTIHNIAGGTGTYHIDIVRDDNDQKVAGVRDLTGTSSYNFADLPPIPDTTFYRVVIEDTNHCVMTKTVSFTVVQFPDITVRYIEQEGTCEANTNNYKDYLVVKFLAPTVDFSKITYSLNHSATSTTFVRTIGSNIGIIEAYDRETVSQTIEIQYTTTTPILGSCTSSKSFDVELRVPLTLTNTTSSATAINTIEVKAEGGRTNNLHGYTYYYNGVDRGGDMVYTISHKDPERVEANGLRIKIVNVEVRDADGCTATLTLEVPYHDIEVPNFFTPDGDGENDEWKPKYLDNNVNARIYIFDRYGRRIANLAPGEGWDGTYEGLRMPSGDYWYIIEINDELYDKRQFYGNFTLYR</sequence>
<dbReference type="EMBL" id="JAGDYP010000014">
    <property type="protein sequence ID" value="MBO1885153.1"/>
    <property type="molecule type" value="Genomic_DNA"/>
</dbReference>
<dbReference type="PROSITE" id="PS50825">
    <property type="entry name" value="HYR"/>
    <property type="match status" value="1"/>
</dbReference>
<evidence type="ECO:0000259" key="2">
    <source>
        <dbReference type="PROSITE" id="PS50825"/>
    </source>
</evidence>
<evidence type="ECO:0000313" key="4">
    <source>
        <dbReference type="Proteomes" id="UP000681610"/>
    </source>
</evidence>
<organism evidence="3 4">
    <name type="scientific">Capnocytophaga bilenii</name>
    <dbReference type="NCBI Taxonomy" id="2819369"/>
    <lineage>
        <taxon>Bacteria</taxon>
        <taxon>Pseudomonadati</taxon>
        <taxon>Bacteroidota</taxon>
        <taxon>Flavobacteriia</taxon>
        <taxon>Flavobacteriales</taxon>
        <taxon>Flavobacteriaceae</taxon>
        <taxon>Capnocytophaga</taxon>
    </lineage>
</organism>
<comment type="caution">
    <text evidence="3">The sequence shown here is derived from an EMBL/GenBank/DDBJ whole genome shotgun (WGS) entry which is preliminary data.</text>
</comment>
<dbReference type="InterPro" id="IPR003410">
    <property type="entry name" value="HYR_dom"/>
</dbReference>
<dbReference type="Pfam" id="PF13573">
    <property type="entry name" value="SprB"/>
    <property type="match status" value="1"/>
</dbReference>
<evidence type="ECO:0000313" key="3">
    <source>
        <dbReference type="EMBL" id="MBO1885153.1"/>
    </source>
</evidence>
<dbReference type="Proteomes" id="UP000681610">
    <property type="component" value="Unassembled WGS sequence"/>
</dbReference>
<evidence type="ECO:0000256" key="1">
    <source>
        <dbReference type="ARBA" id="ARBA00022737"/>
    </source>
</evidence>
<proteinExistence type="predicted"/>
<reference evidence="3 4" key="1">
    <citation type="submission" date="2021-03" db="EMBL/GenBank/DDBJ databases">
        <title>Isolation and description of Capnocytophaga bilenii sp. nov., a novel Capnocytophaga species, isolated from a gingivitis subject.</title>
        <authorList>
            <person name="Antezack A."/>
            <person name="Monnet-Corti V."/>
            <person name="La Scola B."/>
        </authorList>
    </citation>
    <scope>NUCLEOTIDE SEQUENCE [LARGE SCALE GENOMIC DNA]</scope>
    <source>
        <strain evidence="3 4">Marseille-Q4570</strain>
    </source>
</reference>
<name>A0ABS3Q1M6_9FLAO</name>
<dbReference type="InterPro" id="IPR025667">
    <property type="entry name" value="SprB_repeat"/>
</dbReference>
<protein>
    <submittedName>
        <fullName evidence="3">T9SS type B sorting domain-containing protein</fullName>
    </submittedName>
</protein>
<gene>
    <name evidence="3" type="ORF">J4N46_12205</name>
</gene>
<feature type="domain" description="HYR" evidence="2">
    <location>
        <begin position="951"/>
        <end position="1035"/>
    </location>
</feature>
<dbReference type="NCBIfam" id="TIGR04131">
    <property type="entry name" value="Bac_Flav_CTERM"/>
    <property type="match status" value="1"/>
</dbReference>
<keyword evidence="1" id="KW-0677">Repeat</keyword>
<accession>A0ABS3Q1M6</accession>
<dbReference type="InterPro" id="IPR026341">
    <property type="entry name" value="T9SS_type_B"/>
</dbReference>
<keyword evidence="4" id="KW-1185">Reference proteome</keyword>
<dbReference type="Pfam" id="PF02494">
    <property type="entry name" value="HYR"/>
    <property type="match status" value="1"/>
</dbReference>